<keyword evidence="6" id="KW-1185">Reference proteome</keyword>
<dbReference type="InterPro" id="IPR036770">
    <property type="entry name" value="Ankyrin_rpt-contain_sf"/>
</dbReference>
<dbReference type="Gene3D" id="1.25.40.20">
    <property type="entry name" value="Ankyrin repeat-containing domain"/>
    <property type="match status" value="2"/>
</dbReference>
<protein>
    <submittedName>
        <fullName evidence="5">Uncharacterized protein</fullName>
    </submittedName>
</protein>
<dbReference type="InterPro" id="IPR002110">
    <property type="entry name" value="Ankyrin_rpt"/>
</dbReference>
<keyword evidence="1" id="KW-0677">Repeat</keyword>
<evidence type="ECO:0000313" key="5">
    <source>
        <dbReference type="EMBL" id="EGZ10970.1"/>
    </source>
</evidence>
<accession>G5A222</accession>
<evidence type="ECO:0000256" key="2">
    <source>
        <dbReference type="ARBA" id="ARBA00023043"/>
    </source>
</evidence>
<proteinExistence type="predicted"/>
<evidence type="ECO:0000256" key="4">
    <source>
        <dbReference type="SAM" id="MobiDB-lite"/>
    </source>
</evidence>
<dbReference type="SMART" id="SM00248">
    <property type="entry name" value="ANK"/>
    <property type="match status" value="4"/>
</dbReference>
<sequence>MEDQTDVATTPATTTDRGLVLMPRPVDALVPPPRSIDGNVVIDGAWSPRTEPLRAESETQRHVGSIAHSPLLSFAQQTSESEVQTRCAHTAACLTSLTCLLVCWVAAGAASTRYTYRCVAAAVKWRDIKDSQSISCRSQQRSAPAPCCGRLALQLDSRVEKCATGVHVLAVEPRRCGHLQVAPRDTAAWTPLKFSAVSAAIGKPLDFIAVRGCIEPRPDQGSICRVDRVEQRKLPSNSGGGDLPLKRLTLTGQPRCGQEIQSPLGVDPRRQAEAQCPGGVTRCRAPLQLRAHDLIMPVLGRISAVASSIAVHAAMARVQLDLCAISGRGKSPFWAPPLSITIRRSRCHRLSQERSVSNSAVTPDVTCSPPSHPRADHDEPRAAAAAGAAPGGRGRPARGAGHHARARGGSRGELRAILLSDAAQAVALDKYGLTPLHWACDRGQSAAARLLLQHGADVDAVEKRMFRRRPLHFAVLASSDATVRELLAHHADVLAVDYRGWAPIHGAAYSGDVASLAALLDAGASATTQLTARRETALHVAASRGLAEAARLLLKRSPGDDALLELEDDEGSTAAQVAARSGHESIACLLGQH</sequence>
<evidence type="ECO:0000313" key="6">
    <source>
        <dbReference type="Proteomes" id="UP000002640"/>
    </source>
</evidence>
<dbReference type="SMR" id="G5A222"/>
<dbReference type="InParanoid" id="G5A222"/>
<feature type="repeat" description="ANK" evidence="3">
    <location>
        <begin position="499"/>
        <end position="531"/>
    </location>
</feature>
<gene>
    <name evidence="5" type="ORF">PHYSODRAFT_304663</name>
</gene>
<dbReference type="KEGG" id="psoj:PHYSODRAFT_304663"/>
<dbReference type="RefSeq" id="XP_009533715.1">
    <property type="nucleotide sequence ID" value="XM_009535420.1"/>
</dbReference>
<dbReference type="PANTHER" id="PTHR24198">
    <property type="entry name" value="ANKYRIN REPEAT AND PROTEIN KINASE DOMAIN-CONTAINING PROTEIN"/>
    <property type="match status" value="1"/>
</dbReference>
<dbReference type="PANTHER" id="PTHR24198:SF165">
    <property type="entry name" value="ANKYRIN REPEAT-CONTAINING PROTEIN-RELATED"/>
    <property type="match status" value="1"/>
</dbReference>
<dbReference type="PROSITE" id="PS50088">
    <property type="entry name" value="ANK_REPEAT"/>
    <property type="match status" value="2"/>
</dbReference>
<dbReference type="SUPFAM" id="SSF48403">
    <property type="entry name" value="Ankyrin repeat"/>
    <property type="match status" value="1"/>
</dbReference>
<dbReference type="STRING" id="1094619.G5A222"/>
<dbReference type="Pfam" id="PF00023">
    <property type="entry name" value="Ank"/>
    <property type="match status" value="1"/>
</dbReference>
<keyword evidence="2 3" id="KW-0040">ANK repeat</keyword>
<evidence type="ECO:0000256" key="1">
    <source>
        <dbReference type="ARBA" id="ARBA00022737"/>
    </source>
</evidence>
<reference evidence="5 6" key="1">
    <citation type="journal article" date="2006" name="Science">
        <title>Phytophthora genome sequences uncover evolutionary origins and mechanisms of pathogenesis.</title>
        <authorList>
            <person name="Tyler B.M."/>
            <person name="Tripathy S."/>
            <person name="Zhang X."/>
            <person name="Dehal P."/>
            <person name="Jiang R.H."/>
            <person name="Aerts A."/>
            <person name="Arredondo F.D."/>
            <person name="Baxter L."/>
            <person name="Bensasson D."/>
            <person name="Beynon J.L."/>
            <person name="Chapman J."/>
            <person name="Damasceno C.M."/>
            <person name="Dorrance A.E."/>
            <person name="Dou D."/>
            <person name="Dickerman A.W."/>
            <person name="Dubchak I.L."/>
            <person name="Garbelotto M."/>
            <person name="Gijzen M."/>
            <person name="Gordon S.G."/>
            <person name="Govers F."/>
            <person name="Grunwald N.J."/>
            <person name="Huang W."/>
            <person name="Ivors K.L."/>
            <person name="Jones R.W."/>
            <person name="Kamoun S."/>
            <person name="Krampis K."/>
            <person name="Lamour K.H."/>
            <person name="Lee M.K."/>
            <person name="McDonald W.H."/>
            <person name="Medina M."/>
            <person name="Meijer H.J."/>
            <person name="Nordberg E.K."/>
            <person name="Maclean D.J."/>
            <person name="Ospina-Giraldo M.D."/>
            <person name="Morris P.F."/>
            <person name="Phuntumart V."/>
            <person name="Putnam N.H."/>
            <person name="Rash S."/>
            <person name="Rose J.K."/>
            <person name="Sakihama Y."/>
            <person name="Salamov A.A."/>
            <person name="Savidor A."/>
            <person name="Scheuring C.F."/>
            <person name="Smith B.M."/>
            <person name="Sobral B.W."/>
            <person name="Terry A."/>
            <person name="Torto-Alalibo T.A."/>
            <person name="Win J."/>
            <person name="Xu Z."/>
            <person name="Zhang H."/>
            <person name="Grigoriev I.V."/>
            <person name="Rokhsar D.S."/>
            <person name="Boore J.L."/>
        </authorList>
    </citation>
    <scope>NUCLEOTIDE SEQUENCE [LARGE SCALE GENOMIC DNA]</scope>
    <source>
        <strain evidence="5 6">P6497</strain>
    </source>
</reference>
<dbReference type="Pfam" id="PF12796">
    <property type="entry name" value="Ank_2"/>
    <property type="match status" value="1"/>
</dbReference>
<dbReference type="GeneID" id="20642446"/>
<feature type="region of interest" description="Disordered" evidence="4">
    <location>
        <begin position="352"/>
        <end position="408"/>
    </location>
</feature>
<dbReference type="Proteomes" id="UP000002640">
    <property type="component" value="Unassembled WGS sequence"/>
</dbReference>
<dbReference type="EMBL" id="JH159158">
    <property type="protein sequence ID" value="EGZ10970.1"/>
    <property type="molecule type" value="Genomic_DNA"/>
</dbReference>
<dbReference type="AlphaFoldDB" id="G5A222"/>
<feature type="repeat" description="ANK" evidence="3">
    <location>
        <begin position="431"/>
        <end position="463"/>
    </location>
</feature>
<organism evidence="5 6">
    <name type="scientific">Phytophthora sojae (strain P6497)</name>
    <name type="common">Soybean stem and root rot agent</name>
    <name type="synonym">Phytophthora megasperma f. sp. glycines</name>
    <dbReference type="NCBI Taxonomy" id="1094619"/>
    <lineage>
        <taxon>Eukaryota</taxon>
        <taxon>Sar</taxon>
        <taxon>Stramenopiles</taxon>
        <taxon>Oomycota</taxon>
        <taxon>Peronosporomycetes</taxon>
        <taxon>Peronosporales</taxon>
        <taxon>Peronosporaceae</taxon>
        <taxon>Phytophthora</taxon>
    </lineage>
</organism>
<evidence type="ECO:0000256" key="3">
    <source>
        <dbReference type="PROSITE-ProRule" id="PRU00023"/>
    </source>
</evidence>
<name>G5A222_PHYSP</name>
<dbReference type="PROSITE" id="PS50297">
    <property type="entry name" value="ANK_REP_REGION"/>
    <property type="match status" value="2"/>
</dbReference>